<dbReference type="EMBL" id="VUJU01002454">
    <property type="protein sequence ID" value="KAF0761237.1"/>
    <property type="molecule type" value="Genomic_DNA"/>
</dbReference>
<sequence length="64" mass="7762">MKNLVLNFQLLATYTKIFMNYTKNCAYVFITFFNHYIKTIKTTYKEPCIKFSSFFGYPKFFIDN</sequence>
<evidence type="ECO:0000313" key="1">
    <source>
        <dbReference type="EMBL" id="KAF0761237.1"/>
    </source>
</evidence>
<evidence type="ECO:0000313" key="2">
    <source>
        <dbReference type="Proteomes" id="UP000478052"/>
    </source>
</evidence>
<proteinExistence type="predicted"/>
<accession>A0A6G0YTZ0</accession>
<organism evidence="1 2">
    <name type="scientific">Aphis craccivora</name>
    <name type="common">Cowpea aphid</name>
    <dbReference type="NCBI Taxonomy" id="307492"/>
    <lineage>
        <taxon>Eukaryota</taxon>
        <taxon>Metazoa</taxon>
        <taxon>Ecdysozoa</taxon>
        <taxon>Arthropoda</taxon>
        <taxon>Hexapoda</taxon>
        <taxon>Insecta</taxon>
        <taxon>Pterygota</taxon>
        <taxon>Neoptera</taxon>
        <taxon>Paraneoptera</taxon>
        <taxon>Hemiptera</taxon>
        <taxon>Sternorrhyncha</taxon>
        <taxon>Aphidomorpha</taxon>
        <taxon>Aphidoidea</taxon>
        <taxon>Aphididae</taxon>
        <taxon>Aphidini</taxon>
        <taxon>Aphis</taxon>
        <taxon>Aphis</taxon>
    </lineage>
</organism>
<comment type="caution">
    <text evidence="1">The sequence shown here is derived from an EMBL/GenBank/DDBJ whole genome shotgun (WGS) entry which is preliminary data.</text>
</comment>
<feature type="non-terminal residue" evidence="1">
    <location>
        <position position="64"/>
    </location>
</feature>
<protein>
    <submittedName>
        <fullName evidence="1">Uncharacterized protein</fullName>
    </submittedName>
</protein>
<gene>
    <name evidence="1" type="ORF">FWK35_00012406</name>
</gene>
<dbReference type="Proteomes" id="UP000478052">
    <property type="component" value="Unassembled WGS sequence"/>
</dbReference>
<keyword evidence="2" id="KW-1185">Reference proteome</keyword>
<reference evidence="1 2" key="1">
    <citation type="submission" date="2019-08" db="EMBL/GenBank/DDBJ databases">
        <title>Whole genome of Aphis craccivora.</title>
        <authorList>
            <person name="Voronova N.V."/>
            <person name="Shulinski R.S."/>
            <person name="Bandarenka Y.V."/>
            <person name="Zhorov D.G."/>
            <person name="Warner D."/>
        </authorList>
    </citation>
    <scope>NUCLEOTIDE SEQUENCE [LARGE SCALE GENOMIC DNA]</scope>
    <source>
        <strain evidence="1">180601</strain>
        <tissue evidence="1">Whole Body</tissue>
    </source>
</reference>
<name>A0A6G0YTZ0_APHCR</name>
<dbReference type="AlphaFoldDB" id="A0A6G0YTZ0"/>